<keyword evidence="5" id="KW-1185">Reference proteome</keyword>
<dbReference type="PhylomeDB" id="A0A068V751"/>
<evidence type="ECO:0000256" key="2">
    <source>
        <dbReference type="SAM" id="MobiDB-lite"/>
    </source>
</evidence>
<sequence>MGSGSSKQNVASSSSSSPSPSQLHSPSPPLTSPSVRRSRSYRNRGVFNSSCLRSQHQSDSHNADQQMFDNKSKRNGFDGCCANGTMPGSNEVKTKCCRKVKVQQPDELNCVTSSMDSDEWDQSRGSRMSRAFSSRGLNPSSRFLSRLNILPGHISFRMNRANSLGSARPYFASSTSFQMSNNEDEPSTSGSMIDENDRIHNHNHFPRCFSSRSAMSPGEDLGTGDFLQSTSTPSAAREGVDPGVDSGENSFSRNRAYSEGTEEGLANRRIAAEETVEQNVRFSRTLSVGRLRDRVLRRTSFPDFAFGPLEQDRETEHASQVSEGRILGAGRRPTSAEENSDSQASSSRSRADASGSLHRHNGDTPRPREARYHDLLEYRSNFLERRRRIRSQVRALQRLGSRFENLSGHERSCILSGQHRRGHCTCRINPREAESNDETSARASISRIVMLAEALFEVLDEIHQQSVVLSSRPSMSSLGSVPAPNEVVDSLPLRLYSKLQKHLQDEVAQCYICLVEYEEGDSVRVLPCRHEYHKACIDKWLKEIHRVCPLCRGDVCRSDPLPANI</sequence>
<evidence type="ECO:0000313" key="4">
    <source>
        <dbReference type="EMBL" id="CDP15688.1"/>
    </source>
</evidence>
<feature type="compositionally biased region" description="Polar residues" evidence="2">
    <location>
        <begin position="46"/>
        <end position="55"/>
    </location>
</feature>
<dbReference type="Pfam" id="PF13639">
    <property type="entry name" value="zf-RING_2"/>
    <property type="match status" value="1"/>
</dbReference>
<dbReference type="PANTHER" id="PTHR47531">
    <property type="entry name" value="RING/U-BOX SUPERFAMILY PROTEIN"/>
    <property type="match status" value="1"/>
</dbReference>
<dbReference type="FunCoup" id="A0A068V751">
    <property type="interactions" value="1855"/>
</dbReference>
<keyword evidence="1" id="KW-0862">Zinc</keyword>
<dbReference type="GO" id="GO:0008270">
    <property type="term" value="F:zinc ion binding"/>
    <property type="evidence" value="ECO:0007669"/>
    <property type="project" value="UniProtKB-KW"/>
</dbReference>
<feature type="compositionally biased region" description="Basic and acidic residues" evidence="2">
    <location>
        <begin position="360"/>
        <end position="371"/>
    </location>
</feature>
<feature type="region of interest" description="Disordered" evidence="2">
    <location>
        <begin position="214"/>
        <end position="265"/>
    </location>
</feature>
<dbReference type="SUPFAM" id="SSF57850">
    <property type="entry name" value="RING/U-box"/>
    <property type="match status" value="1"/>
</dbReference>
<feature type="region of interest" description="Disordered" evidence="2">
    <location>
        <begin position="1"/>
        <end position="70"/>
    </location>
</feature>
<keyword evidence="1" id="KW-0863">Zinc-finger</keyword>
<dbReference type="OMA" id="ILPCHHD"/>
<feature type="compositionally biased region" description="Low complexity" evidence="2">
    <location>
        <begin position="1"/>
        <end position="25"/>
    </location>
</feature>
<evidence type="ECO:0000259" key="3">
    <source>
        <dbReference type="PROSITE" id="PS50089"/>
    </source>
</evidence>
<dbReference type="EMBL" id="HG739187">
    <property type="protein sequence ID" value="CDP15688.1"/>
    <property type="molecule type" value="Genomic_DNA"/>
</dbReference>
<name>A0A068V751_COFCA</name>
<proteinExistence type="predicted"/>
<dbReference type="InterPro" id="IPR001841">
    <property type="entry name" value="Znf_RING"/>
</dbReference>
<feature type="domain" description="RING-type" evidence="3">
    <location>
        <begin position="510"/>
        <end position="552"/>
    </location>
</feature>
<feature type="compositionally biased region" description="Low complexity" evidence="2">
    <location>
        <begin position="341"/>
        <end position="356"/>
    </location>
</feature>
<feature type="region of interest" description="Disordered" evidence="2">
    <location>
        <begin position="305"/>
        <end position="371"/>
    </location>
</feature>
<dbReference type="PANTHER" id="PTHR47531:SF2">
    <property type="entry name" value="RING_U-BOX SUPERFAMILY PROTEIN"/>
    <property type="match status" value="1"/>
</dbReference>
<evidence type="ECO:0000313" key="5">
    <source>
        <dbReference type="Proteomes" id="UP000295252"/>
    </source>
</evidence>
<dbReference type="InParanoid" id="A0A068V751"/>
<dbReference type="Gene3D" id="3.30.40.10">
    <property type="entry name" value="Zinc/RING finger domain, C3HC4 (zinc finger)"/>
    <property type="match status" value="1"/>
</dbReference>
<dbReference type="Proteomes" id="UP000295252">
    <property type="component" value="Chromosome X"/>
</dbReference>
<organism evidence="4 5">
    <name type="scientific">Coffea canephora</name>
    <name type="common">Robusta coffee</name>
    <dbReference type="NCBI Taxonomy" id="49390"/>
    <lineage>
        <taxon>Eukaryota</taxon>
        <taxon>Viridiplantae</taxon>
        <taxon>Streptophyta</taxon>
        <taxon>Embryophyta</taxon>
        <taxon>Tracheophyta</taxon>
        <taxon>Spermatophyta</taxon>
        <taxon>Magnoliopsida</taxon>
        <taxon>eudicotyledons</taxon>
        <taxon>Gunneridae</taxon>
        <taxon>Pentapetalae</taxon>
        <taxon>asterids</taxon>
        <taxon>lamiids</taxon>
        <taxon>Gentianales</taxon>
        <taxon>Rubiaceae</taxon>
        <taxon>Ixoroideae</taxon>
        <taxon>Gardenieae complex</taxon>
        <taxon>Bertiereae - Coffeeae clade</taxon>
        <taxon>Coffeeae</taxon>
        <taxon>Coffea</taxon>
    </lineage>
</organism>
<dbReference type="PROSITE" id="PS50089">
    <property type="entry name" value="ZF_RING_2"/>
    <property type="match status" value="1"/>
</dbReference>
<gene>
    <name evidence="4" type="ORF">GSCOC_T00015663001</name>
</gene>
<dbReference type="OrthoDB" id="8062037at2759"/>
<keyword evidence="1" id="KW-0479">Metal-binding</keyword>
<dbReference type="Gramene" id="CDP15688">
    <property type="protein sequence ID" value="CDP15688"/>
    <property type="gene ID" value="GSCOC_T00015663001"/>
</dbReference>
<accession>A0A068V751</accession>
<reference evidence="5" key="1">
    <citation type="journal article" date="2014" name="Science">
        <title>The coffee genome provides insight into the convergent evolution of caffeine biosynthesis.</title>
        <authorList>
            <person name="Denoeud F."/>
            <person name="Carretero-Paulet L."/>
            <person name="Dereeper A."/>
            <person name="Droc G."/>
            <person name="Guyot R."/>
            <person name="Pietrella M."/>
            <person name="Zheng C."/>
            <person name="Alberti A."/>
            <person name="Anthony F."/>
            <person name="Aprea G."/>
            <person name="Aury J.M."/>
            <person name="Bento P."/>
            <person name="Bernard M."/>
            <person name="Bocs S."/>
            <person name="Campa C."/>
            <person name="Cenci A."/>
            <person name="Combes M.C."/>
            <person name="Crouzillat D."/>
            <person name="Da Silva C."/>
            <person name="Daddiego L."/>
            <person name="De Bellis F."/>
            <person name="Dussert S."/>
            <person name="Garsmeur O."/>
            <person name="Gayraud T."/>
            <person name="Guignon V."/>
            <person name="Jahn K."/>
            <person name="Jamilloux V."/>
            <person name="Joet T."/>
            <person name="Labadie K."/>
            <person name="Lan T."/>
            <person name="Leclercq J."/>
            <person name="Lepelley M."/>
            <person name="Leroy T."/>
            <person name="Li L.T."/>
            <person name="Librado P."/>
            <person name="Lopez L."/>
            <person name="Munoz A."/>
            <person name="Noel B."/>
            <person name="Pallavicini A."/>
            <person name="Perrotta G."/>
            <person name="Poncet V."/>
            <person name="Pot D."/>
            <person name="Priyono X."/>
            <person name="Rigoreau M."/>
            <person name="Rouard M."/>
            <person name="Rozas J."/>
            <person name="Tranchant-Dubreuil C."/>
            <person name="VanBuren R."/>
            <person name="Zhang Q."/>
            <person name="Andrade A.C."/>
            <person name="Argout X."/>
            <person name="Bertrand B."/>
            <person name="de Kochko A."/>
            <person name="Graziosi G."/>
            <person name="Henry R.J."/>
            <person name="Jayarama X."/>
            <person name="Ming R."/>
            <person name="Nagai C."/>
            <person name="Rounsley S."/>
            <person name="Sankoff D."/>
            <person name="Giuliano G."/>
            <person name="Albert V.A."/>
            <person name="Wincker P."/>
            <person name="Lashermes P."/>
        </authorList>
    </citation>
    <scope>NUCLEOTIDE SEQUENCE [LARGE SCALE GENOMIC DNA]</scope>
    <source>
        <strain evidence="5">cv. DH200-94</strain>
    </source>
</reference>
<dbReference type="CDD" id="cd16454">
    <property type="entry name" value="RING-H2_PA-TM-RING"/>
    <property type="match status" value="1"/>
</dbReference>
<dbReference type="AlphaFoldDB" id="A0A068V751"/>
<dbReference type="InterPro" id="IPR013083">
    <property type="entry name" value="Znf_RING/FYVE/PHD"/>
</dbReference>
<evidence type="ECO:0000256" key="1">
    <source>
        <dbReference type="PROSITE-ProRule" id="PRU00175"/>
    </source>
</evidence>
<protein>
    <recommendedName>
        <fullName evidence="3">RING-type domain-containing protein</fullName>
    </recommendedName>
</protein>
<dbReference type="SMART" id="SM00184">
    <property type="entry name" value="RING"/>
    <property type="match status" value="1"/>
</dbReference>
<dbReference type="FunFam" id="3.30.40.10:FF:000388">
    <property type="entry name" value="Putative RING zinc finger domain superfamily protein"/>
    <property type="match status" value="1"/>
</dbReference>